<dbReference type="Pfam" id="PF03081">
    <property type="entry name" value="Exo70_C"/>
    <property type="match status" value="1"/>
</dbReference>
<comment type="function">
    <text evidence="4">Involved in the secretory pathway as part of the exocyst complex which tethers secretory vesicles to the sites of exocytosis. Also plays a role in the assembly of the exocyst.</text>
</comment>
<dbReference type="Proteomes" id="UP001308179">
    <property type="component" value="Unassembled WGS sequence"/>
</dbReference>
<evidence type="ECO:0000313" key="8">
    <source>
        <dbReference type="Proteomes" id="UP001308179"/>
    </source>
</evidence>
<proteinExistence type="inferred from homology"/>
<feature type="coiled-coil region" evidence="5">
    <location>
        <begin position="120"/>
        <end position="147"/>
    </location>
</feature>
<comment type="caution">
    <text evidence="7">The sequence shown here is derived from an EMBL/GenBank/DDBJ whole genome shotgun (WGS) entry which is preliminary data.</text>
</comment>
<evidence type="ECO:0000256" key="3">
    <source>
        <dbReference type="ARBA" id="ARBA00022483"/>
    </source>
</evidence>
<name>A0ABR0L3Z6_9PEZI</name>
<comment type="subcellular location">
    <subcellularLocation>
        <location evidence="4">Bud</location>
    </subcellularLocation>
    <subcellularLocation>
        <location evidence="4">Bud neck</location>
    </subcellularLocation>
</comment>
<evidence type="ECO:0000256" key="1">
    <source>
        <dbReference type="ARBA" id="ARBA00006756"/>
    </source>
</evidence>
<sequence>MPFSAAGKNFARHGSSEHTKMIARRAAHAEESAEVEVLFANVKKMKAVTRKMEASMARLEQSGRTVQEAIGPVYGNTQRLQTQNANITRIQEAIDKFREPLDMRDREERVLRSRPDRVGLQEYISSMDRTSQALRNLQNTNMRANQQTILELTELLRIGTENLEGVFHDMLREDSQPIEPLKQITTGKDYPRISSTKSGRLSTVNQHITKYSSYATQPGDLPPSAKVYAHERGQYIMLSLQNLATASKSTARKVDASAIYRQGSNGIGSYAQGLQGMYLAEYDNIGHIFSRDESSAVMQATCLSSLTDFSSTLRDLDAHVRENMLTDCYLSYEIIEVVSSMSHQLEGKTGELKYALSEALKPGRETAKSSLSFLLNDTRTKIQQMQALPVDGSSIPLTAEVMTRLQLMTAYLPPLSSIMRSLGAGGWSAPNTTSSTTSIPTIKSFDVGADGKTLFAHYAADTLDTLLAALEARSRSLLRGRSLQGVFLANNVCVAERMIRTSELDPLLAATAQPKLDAWRKKATQAYIDAWKEPSTHLLDVQFTAKAPRPPSTGAAVDSGAILKALNSKDKDGIKEKFRNFNASFDDLVAKHKGYKMEAEVRRALGRDVQNFIEPLYNRFWERYHEVDKGKGKYVKYDRQQMAGALAGLG</sequence>
<keyword evidence="8" id="KW-1185">Reference proteome</keyword>
<dbReference type="InterPro" id="IPR016159">
    <property type="entry name" value="Cullin_repeat-like_dom_sf"/>
</dbReference>
<dbReference type="EMBL" id="JAVRRR010000347">
    <property type="protein sequence ID" value="KAK5143145.1"/>
    <property type="molecule type" value="Genomic_DNA"/>
</dbReference>
<evidence type="ECO:0000256" key="4">
    <source>
        <dbReference type="RuleBase" id="RU365026"/>
    </source>
</evidence>
<evidence type="ECO:0000313" key="7">
    <source>
        <dbReference type="EMBL" id="KAK5143145.1"/>
    </source>
</evidence>
<comment type="similarity">
    <text evidence="1 4">Belongs to the EXO70 family.</text>
</comment>
<evidence type="ECO:0000256" key="5">
    <source>
        <dbReference type="SAM" id="Coils"/>
    </source>
</evidence>
<evidence type="ECO:0000259" key="6">
    <source>
        <dbReference type="Pfam" id="PF03081"/>
    </source>
</evidence>
<dbReference type="SUPFAM" id="SSF74788">
    <property type="entry name" value="Cullin repeat-like"/>
    <property type="match status" value="1"/>
</dbReference>
<dbReference type="Pfam" id="PF20669">
    <property type="entry name" value="Exo70_N"/>
    <property type="match status" value="1"/>
</dbReference>
<keyword evidence="4" id="KW-0653">Protein transport</keyword>
<feature type="domain" description="Exocyst complex subunit Exo70 C-terminal" evidence="6">
    <location>
        <begin position="264"/>
        <end position="646"/>
    </location>
</feature>
<accession>A0ABR0L3Z6</accession>
<dbReference type="InterPro" id="IPR004140">
    <property type="entry name" value="Exo70"/>
</dbReference>
<keyword evidence="2 4" id="KW-0813">Transport</keyword>
<protein>
    <recommendedName>
        <fullName evidence="4">Exocyst complex protein EXO70</fullName>
    </recommendedName>
</protein>
<keyword evidence="3 4" id="KW-0268">Exocytosis</keyword>
<organism evidence="7 8">
    <name type="scientific">Rachicladosporium monterosium</name>
    <dbReference type="NCBI Taxonomy" id="1507873"/>
    <lineage>
        <taxon>Eukaryota</taxon>
        <taxon>Fungi</taxon>
        <taxon>Dikarya</taxon>
        <taxon>Ascomycota</taxon>
        <taxon>Pezizomycotina</taxon>
        <taxon>Dothideomycetes</taxon>
        <taxon>Dothideomycetidae</taxon>
        <taxon>Cladosporiales</taxon>
        <taxon>Cladosporiaceae</taxon>
        <taxon>Rachicladosporium</taxon>
    </lineage>
</organism>
<dbReference type="InterPro" id="IPR046364">
    <property type="entry name" value="Exo70_C"/>
</dbReference>
<dbReference type="PANTHER" id="PTHR12542">
    <property type="entry name" value="EXOCYST COMPLEX PROTEIN EXO70"/>
    <property type="match status" value="1"/>
</dbReference>
<evidence type="ECO:0000256" key="2">
    <source>
        <dbReference type="ARBA" id="ARBA00022448"/>
    </source>
</evidence>
<gene>
    <name evidence="7" type="primary">EXO70</name>
    <name evidence="7" type="ORF">LTR32_004666</name>
</gene>
<dbReference type="Gene3D" id="1.20.1280.170">
    <property type="entry name" value="Exocyst complex component Exo70"/>
    <property type="match status" value="1"/>
</dbReference>
<reference evidence="7 8" key="1">
    <citation type="submission" date="2023-08" db="EMBL/GenBank/DDBJ databases">
        <title>Black Yeasts Isolated from many extreme environments.</title>
        <authorList>
            <person name="Coleine C."/>
            <person name="Stajich J.E."/>
            <person name="Selbmann L."/>
        </authorList>
    </citation>
    <scope>NUCLEOTIDE SEQUENCE [LARGE SCALE GENOMIC DNA]</scope>
    <source>
        <strain evidence="7 8">CCFEE 5386</strain>
    </source>
</reference>
<dbReference type="PANTHER" id="PTHR12542:SF41">
    <property type="entry name" value="EXOCYST COMPLEX COMPONENT 7"/>
    <property type="match status" value="1"/>
</dbReference>
<keyword evidence="5" id="KW-0175">Coiled coil</keyword>